<evidence type="ECO:0000256" key="5">
    <source>
        <dbReference type="SAM" id="MobiDB-lite"/>
    </source>
</evidence>
<dbReference type="InterPro" id="IPR024861">
    <property type="entry name" value="Donson"/>
</dbReference>
<gene>
    <name evidence="6" type="ORF">HK100_004264</name>
</gene>
<proteinExistence type="inferred from homology"/>
<organism evidence="6 7">
    <name type="scientific">Physocladia obscura</name>
    <dbReference type="NCBI Taxonomy" id="109957"/>
    <lineage>
        <taxon>Eukaryota</taxon>
        <taxon>Fungi</taxon>
        <taxon>Fungi incertae sedis</taxon>
        <taxon>Chytridiomycota</taxon>
        <taxon>Chytridiomycota incertae sedis</taxon>
        <taxon>Chytridiomycetes</taxon>
        <taxon>Chytridiales</taxon>
        <taxon>Chytriomycetaceae</taxon>
        <taxon>Physocladia</taxon>
    </lineage>
</organism>
<feature type="compositionally biased region" description="Low complexity" evidence="5">
    <location>
        <begin position="73"/>
        <end position="87"/>
    </location>
</feature>
<evidence type="ECO:0000256" key="3">
    <source>
        <dbReference type="ARBA" id="ARBA00023242"/>
    </source>
</evidence>
<dbReference type="AlphaFoldDB" id="A0AAD5ST29"/>
<evidence type="ECO:0000313" key="7">
    <source>
        <dbReference type="Proteomes" id="UP001211907"/>
    </source>
</evidence>
<comment type="similarity">
    <text evidence="4">Belongs to the DONSON family.</text>
</comment>
<keyword evidence="2" id="KW-0217">Developmental protein</keyword>
<evidence type="ECO:0000313" key="6">
    <source>
        <dbReference type="EMBL" id="KAJ3103076.1"/>
    </source>
</evidence>
<evidence type="ECO:0000256" key="1">
    <source>
        <dbReference type="ARBA" id="ARBA00004123"/>
    </source>
</evidence>
<dbReference type="GO" id="GO:0005634">
    <property type="term" value="C:nucleus"/>
    <property type="evidence" value="ECO:0007669"/>
    <property type="project" value="UniProtKB-SubCell"/>
</dbReference>
<dbReference type="PANTHER" id="PTHR12972">
    <property type="entry name" value="DOWNSTREAM NEIGHBOR OF SON"/>
    <property type="match status" value="1"/>
</dbReference>
<sequence>MKRQSDLSERGLTSKSESERTSESAPPPGSATKRAKQHPHSQPTLTATIAVRPKKNSLAELREKHRRERLQQSSSPAVPSVGASAGAASDFSQLAPTTTTTTIKTAIASSLLSASLSRTSKSTPLIAISQPFASAASLPSPLCSSSSSFVSSTPPKPTSAINFLSATQPKQQKSSKIPPIQNSEMKAPFKASNLSNQNTPNNPFEALSQITLMENSSIRFASAIARENSSGSDNYYDNDDDDDHDYDDDINGEYVGLDPDVYDRGDDERMSDLDDFHDQSRIDFELATAESAIAKSYFISKPLISDRQKQISANSLNRPTISQQFAGSAMKTRLFSALVGNKRNPNNFNEKVILVKNPTISTTVESVLPPKSSVSIDESLSAASSSNIIQKLQEDHKTDDYNTFPELPESSQDYSIKTTTVIICSNFQSWLKNRSESEKYMTLHDYINKKPLDSLSLRAKFDHNLISFVYPNGPKTPTHVGVMARVLAIKPGTEMKPFELRELAHFTSKEQEWRQSFRSLFSSFNLGVAEYFYYMNSEFAVLFQQQCGNFFRAFLSKASTGLARKLSAAGIQFTRVIAPTKVKNSSMTHNNANETEKSDARNELKELEKIQPGRTVSNNDASNMTTTFGLIFTGIETLTALHEFLIYWVEQSVEKRALHQPVLISPSPFLNASMKAAEVSAPCPYSN</sequence>
<feature type="region of interest" description="Disordered" evidence="5">
    <location>
        <begin position="160"/>
        <end position="183"/>
    </location>
</feature>
<dbReference type="GO" id="GO:0033260">
    <property type="term" value="P:nuclear DNA replication"/>
    <property type="evidence" value="ECO:0007669"/>
    <property type="project" value="TreeGrafter"/>
</dbReference>
<reference evidence="6" key="1">
    <citation type="submission" date="2020-05" db="EMBL/GenBank/DDBJ databases">
        <title>Phylogenomic resolution of chytrid fungi.</title>
        <authorList>
            <person name="Stajich J.E."/>
            <person name="Amses K."/>
            <person name="Simmons R."/>
            <person name="Seto K."/>
            <person name="Myers J."/>
            <person name="Bonds A."/>
            <person name="Quandt C.A."/>
            <person name="Barry K."/>
            <person name="Liu P."/>
            <person name="Grigoriev I."/>
            <person name="Longcore J.E."/>
            <person name="James T.Y."/>
        </authorList>
    </citation>
    <scope>NUCLEOTIDE SEQUENCE</scope>
    <source>
        <strain evidence="6">JEL0513</strain>
    </source>
</reference>
<dbReference type="PANTHER" id="PTHR12972:SF0">
    <property type="entry name" value="PROTEIN DOWNSTREAM NEIGHBOR OF SON"/>
    <property type="match status" value="1"/>
</dbReference>
<evidence type="ECO:0000256" key="2">
    <source>
        <dbReference type="ARBA" id="ARBA00022473"/>
    </source>
</evidence>
<name>A0AAD5ST29_9FUNG</name>
<keyword evidence="3" id="KW-0539">Nucleus</keyword>
<accession>A0AAD5ST29</accession>
<evidence type="ECO:0000256" key="4">
    <source>
        <dbReference type="ARBA" id="ARBA00025806"/>
    </source>
</evidence>
<dbReference type="Proteomes" id="UP001211907">
    <property type="component" value="Unassembled WGS sequence"/>
</dbReference>
<comment type="caution">
    <text evidence="6">The sequence shown here is derived from an EMBL/GenBank/DDBJ whole genome shotgun (WGS) entry which is preliminary data.</text>
</comment>
<dbReference type="EMBL" id="JADGJH010002125">
    <property type="protein sequence ID" value="KAJ3103076.1"/>
    <property type="molecule type" value="Genomic_DNA"/>
</dbReference>
<feature type="region of interest" description="Disordered" evidence="5">
    <location>
        <begin position="1"/>
        <end position="87"/>
    </location>
</feature>
<protein>
    <submittedName>
        <fullName evidence="6">Uncharacterized protein</fullName>
    </submittedName>
</protein>
<comment type="subcellular location">
    <subcellularLocation>
        <location evidence="1">Nucleus</location>
    </subcellularLocation>
</comment>
<keyword evidence="7" id="KW-1185">Reference proteome</keyword>